<dbReference type="InterPro" id="IPR045085">
    <property type="entry name" value="HLD_clamp_pol_III_gamma_tau"/>
</dbReference>
<name>A0A9D1ZN86_9LACO</name>
<evidence type="ECO:0000259" key="14">
    <source>
        <dbReference type="SMART" id="SM00382"/>
    </source>
</evidence>
<proteinExistence type="inferred from homology"/>
<dbReference type="GO" id="GO:0003677">
    <property type="term" value="F:DNA binding"/>
    <property type="evidence" value="ECO:0007669"/>
    <property type="project" value="InterPro"/>
</dbReference>
<keyword evidence="10" id="KW-0239">DNA-directed DNA polymerase</keyword>
<dbReference type="Gene3D" id="1.10.8.60">
    <property type="match status" value="1"/>
</dbReference>
<dbReference type="InterPro" id="IPR050238">
    <property type="entry name" value="DNA_Rep/Repair_Clamp_Loader"/>
</dbReference>
<dbReference type="GO" id="GO:0006261">
    <property type="term" value="P:DNA-templated DNA replication"/>
    <property type="evidence" value="ECO:0007669"/>
    <property type="project" value="TreeGrafter"/>
</dbReference>
<evidence type="ECO:0000256" key="3">
    <source>
        <dbReference type="ARBA" id="ARBA00022679"/>
    </source>
</evidence>
<dbReference type="Pfam" id="PF13177">
    <property type="entry name" value="DNA_pol3_delta2"/>
    <property type="match status" value="1"/>
</dbReference>
<keyword evidence="5" id="KW-0235">DNA replication</keyword>
<feature type="domain" description="AAA+ ATPase" evidence="14">
    <location>
        <begin position="37"/>
        <end position="179"/>
    </location>
</feature>
<dbReference type="GO" id="GO:0005524">
    <property type="term" value="F:ATP binding"/>
    <property type="evidence" value="ECO:0007669"/>
    <property type="project" value="UniProtKB-KW"/>
</dbReference>
<dbReference type="CDD" id="cd00009">
    <property type="entry name" value="AAA"/>
    <property type="match status" value="1"/>
</dbReference>
<dbReference type="Proteomes" id="UP000824013">
    <property type="component" value="Unassembled WGS sequence"/>
</dbReference>
<evidence type="ECO:0000256" key="11">
    <source>
        <dbReference type="ARBA" id="ARBA00049244"/>
    </source>
</evidence>
<evidence type="ECO:0000256" key="7">
    <source>
        <dbReference type="ARBA" id="ARBA00022741"/>
    </source>
</evidence>
<dbReference type="NCBIfam" id="TIGR02397">
    <property type="entry name" value="dnaX_nterm"/>
    <property type="match status" value="1"/>
</dbReference>
<dbReference type="PANTHER" id="PTHR11669:SF0">
    <property type="entry name" value="PROTEIN STICHEL-LIKE 2"/>
    <property type="match status" value="1"/>
</dbReference>
<dbReference type="InterPro" id="IPR027417">
    <property type="entry name" value="P-loop_NTPase"/>
</dbReference>
<dbReference type="SMART" id="SM00382">
    <property type="entry name" value="AAA"/>
    <property type="match status" value="1"/>
</dbReference>
<keyword evidence="6" id="KW-0479">Metal-binding</keyword>
<evidence type="ECO:0000256" key="2">
    <source>
        <dbReference type="ARBA" id="ARBA00012417"/>
    </source>
</evidence>
<evidence type="ECO:0000256" key="8">
    <source>
        <dbReference type="ARBA" id="ARBA00022833"/>
    </source>
</evidence>
<evidence type="ECO:0000256" key="12">
    <source>
        <dbReference type="SAM" id="Coils"/>
    </source>
</evidence>
<dbReference type="AlphaFoldDB" id="A0A9D1ZN86"/>
<keyword evidence="12" id="KW-0175">Coiled coil</keyword>
<keyword evidence="8" id="KW-0862">Zinc</keyword>
<dbReference type="Gene3D" id="1.20.272.10">
    <property type="match status" value="1"/>
</dbReference>
<sequence length="571" mass="64063">MAYQALYRVWRPQTFSDVIGQDVITQTLRNAVASQMTSHAYLFSGPRGTGKTSCAKILAKAVNCLNPHDGEPCNECEICKAANENRLNDVIEIDAASNNGVEEIRDIRDKVKYAPTEAKFKVYIIDEVHMLSQGAFNALLKTLEEPPANVMFILATTEPQKIPATIISRTQSFNFRRISRQDILKRMEFILNDKNIKYDEEALNIIAASAEGGMRDALSILDQALSYGDDELTLKNAQEVTGALSNEQIVSYMTAIADNNPAEALTNLYQILASGRSALRFTEMIIRVCRNLILYNSDSDLSNKMDKSVMTNELLAISDKFDNSRLFYIVDQVSATQKNLKNSNQTDIYMEILTVKISEPKVIEQSTAPTADNEEKAGSAELDKLRDEVSHLQNEVKDLSNGTVIKKAEPKKTHRRANTNTRLNKTAIYKVLGSATKKDLMAAKEIWPDLMSMLSITQRAMMKVAEPVAASSEGVVVAFDYEMWFEQAQDDSEFLKELENNVSRLMKKDSQIVLVPKADWPKIRKEYIDNNIDLNNQGNVESKQEPKKKTDPTVDEAVKLFGDDIVDIKND</sequence>
<reference evidence="15" key="2">
    <citation type="submission" date="2021-04" db="EMBL/GenBank/DDBJ databases">
        <authorList>
            <person name="Gilroy R."/>
        </authorList>
    </citation>
    <scope>NUCLEOTIDE SEQUENCE</scope>
    <source>
        <strain evidence="15">3204</strain>
    </source>
</reference>
<feature type="compositionally biased region" description="Basic and acidic residues" evidence="13">
    <location>
        <begin position="542"/>
        <end position="554"/>
    </location>
</feature>
<dbReference type="SUPFAM" id="SSF48019">
    <property type="entry name" value="post-AAA+ oligomerization domain-like"/>
    <property type="match status" value="1"/>
</dbReference>
<feature type="coiled-coil region" evidence="12">
    <location>
        <begin position="375"/>
        <end position="402"/>
    </location>
</feature>
<dbReference type="NCBIfam" id="NF004046">
    <property type="entry name" value="PRK05563.1"/>
    <property type="match status" value="1"/>
</dbReference>
<evidence type="ECO:0000256" key="5">
    <source>
        <dbReference type="ARBA" id="ARBA00022705"/>
    </source>
</evidence>
<feature type="region of interest" description="Disordered" evidence="13">
    <location>
        <begin position="534"/>
        <end position="554"/>
    </location>
</feature>
<dbReference type="EMBL" id="DXCM01000057">
    <property type="protein sequence ID" value="HIY92855.1"/>
    <property type="molecule type" value="Genomic_DNA"/>
</dbReference>
<dbReference type="GO" id="GO:0046872">
    <property type="term" value="F:metal ion binding"/>
    <property type="evidence" value="ECO:0007669"/>
    <property type="project" value="UniProtKB-KW"/>
</dbReference>
<evidence type="ECO:0000313" key="16">
    <source>
        <dbReference type="Proteomes" id="UP000824013"/>
    </source>
</evidence>
<dbReference type="CDD" id="cd18137">
    <property type="entry name" value="HLD_clamp_pol_III_gamma_tau"/>
    <property type="match status" value="1"/>
</dbReference>
<keyword evidence="9" id="KW-0067">ATP-binding</keyword>
<dbReference type="GO" id="GO:0009360">
    <property type="term" value="C:DNA polymerase III complex"/>
    <property type="evidence" value="ECO:0007669"/>
    <property type="project" value="InterPro"/>
</dbReference>
<dbReference type="InterPro" id="IPR001270">
    <property type="entry name" value="ClpA/B"/>
</dbReference>
<reference evidence="15" key="1">
    <citation type="journal article" date="2021" name="PeerJ">
        <title>Extensive microbial diversity within the chicken gut microbiome revealed by metagenomics and culture.</title>
        <authorList>
            <person name="Gilroy R."/>
            <person name="Ravi A."/>
            <person name="Getino M."/>
            <person name="Pursley I."/>
            <person name="Horton D.L."/>
            <person name="Alikhan N.F."/>
            <person name="Baker D."/>
            <person name="Gharbi K."/>
            <person name="Hall N."/>
            <person name="Watson M."/>
            <person name="Adriaenssens E.M."/>
            <person name="Foster-Nyarko E."/>
            <person name="Jarju S."/>
            <person name="Secka A."/>
            <person name="Antonio M."/>
            <person name="Oren A."/>
            <person name="Chaudhuri R.R."/>
            <person name="La Ragione R."/>
            <person name="Hildebrand F."/>
            <person name="Pallen M.J."/>
        </authorList>
    </citation>
    <scope>NUCLEOTIDE SEQUENCE</scope>
    <source>
        <strain evidence="15">3204</strain>
    </source>
</reference>
<comment type="similarity">
    <text evidence="1">Belongs to the DnaX/STICHEL family.</text>
</comment>
<evidence type="ECO:0000256" key="13">
    <source>
        <dbReference type="SAM" id="MobiDB-lite"/>
    </source>
</evidence>
<dbReference type="FunFam" id="3.40.50.300:FF:000014">
    <property type="entry name" value="DNA polymerase III subunit gamma/tau"/>
    <property type="match status" value="1"/>
</dbReference>
<gene>
    <name evidence="15" type="primary">dnaX</name>
    <name evidence="15" type="ORF">H9820_07955</name>
</gene>
<dbReference type="PANTHER" id="PTHR11669">
    <property type="entry name" value="REPLICATION FACTOR C / DNA POLYMERASE III GAMMA-TAU SUBUNIT"/>
    <property type="match status" value="1"/>
</dbReference>
<evidence type="ECO:0000256" key="4">
    <source>
        <dbReference type="ARBA" id="ARBA00022695"/>
    </source>
</evidence>
<evidence type="ECO:0000256" key="6">
    <source>
        <dbReference type="ARBA" id="ARBA00022723"/>
    </source>
</evidence>
<dbReference type="InterPro" id="IPR003593">
    <property type="entry name" value="AAA+_ATPase"/>
</dbReference>
<keyword evidence="3 15" id="KW-0808">Transferase</keyword>
<dbReference type="Gene3D" id="3.40.50.300">
    <property type="entry name" value="P-loop containing nucleotide triphosphate hydrolases"/>
    <property type="match status" value="1"/>
</dbReference>
<dbReference type="GO" id="GO:0003887">
    <property type="term" value="F:DNA-directed DNA polymerase activity"/>
    <property type="evidence" value="ECO:0007669"/>
    <property type="project" value="UniProtKB-KW"/>
</dbReference>
<evidence type="ECO:0000313" key="15">
    <source>
        <dbReference type="EMBL" id="HIY92855.1"/>
    </source>
</evidence>
<dbReference type="EC" id="2.7.7.7" evidence="2"/>
<protein>
    <recommendedName>
        <fullName evidence="2">DNA-directed DNA polymerase</fullName>
        <ecNumber evidence="2">2.7.7.7</ecNumber>
    </recommendedName>
</protein>
<comment type="catalytic activity">
    <reaction evidence="11">
        <text>DNA(n) + a 2'-deoxyribonucleoside 5'-triphosphate = DNA(n+1) + diphosphate</text>
        <dbReference type="Rhea" id="RHEA:22508"/>
        <dbReference type="Rhea" id="RHEA-COMP:17339"/>
        <dbReference type="Rhea" id="RHEA-COMP:17340"/>
        <dbReference type="ChEBI" id="CHEBI:33019"/>
        <dbReference type="ChEBI" id="CHEBI:61560"/>
        <dbReference type="ChEBI" id="CHEBI:173112"/>
        <dbReference type="EC" id="2.7.7.7"/>
    </reaction>
</comment>
<accession>A0A9D1ZN86</accession>
<organism evidence="15 16">
    <name type="scientific">Candidatus Companilactobacillus pullicola</name>
    <dbReference type="NCBI Taxonomy" id="2838523"/>
    <lineage>
        <taxon>Bacteria</taxon>
        <taxon>Bacillati</taxon>
        <taxon>Bacillota</taxon>
        <taxon>Bacilli</taxon>
        <taxon>Lactobacillales</taxon>
        <taxon>Lactobacillaceae</taxon>
        <taxon>Companilactobacillus</taxon>
    </lineage>
</organism>
<dbReference type="Pfam" id="PF12169">
    <property type="entry name" value="DNA_pol3_gamma3"/>
    <property type="match status" value="1"/>
</dbReference>
<dbReference type="InterPro" id="IPR008921">
    <property type="entry name" value="DNA_pol3_clamp-load_cplx_C"/>
</dbReference>
<evidence type="ECO:0000256" key="10">
    <source>
        <dbReference type="ARBA" id="ARBA00022932"/>
    </source>
</evidence>
<comment type="caution">
    <text evidence="15">The sequence shown here is derived from an EMBL/GenBank/DDBJ whole genome shotgun (WGS) entry which is preliminary data.</text>
</comment>
<dbReference type="InterPro" id="IPR022754">
    <property type="entry name" value="DNA_pol_III_gamma-3"/>
</dbReference>
<evidence type="ECO:0000256" key="1">
    <source>
        <dbReference type="ARBA" id="ARBA00006360"/>
    </source>
</evidence>
<dbReference type="Pfam" id="PF22608">
    <property type="entry name" value="DNAX_ATPase_lid"/>
    <property type="match status" value="1"/>
</dbReference>
<keyword evidence="4 15" id="KW-0548">Nucleotidyltransferase</keyword>
<evidence type="ECO:0000256" key="9">
    <source>
        <dbReference type="ARBA" id="ARBA00022840"/>
    </source>
</evidence>
<dbReference type="FunFam" id="1.10.8.60:FF:000013">
    <property type="entry name" value="DNA polymerase III subunit gamma/tau"/>
    <property type="match status" value="1"/>
</dbReference>
<keyword evidence="7" id="KW-0547">Nucleotide-binding</keyword>
<dbReference type="SUPFAM" id="SSF52540">
    <property type="entry name" value="P-loop containing nucleoside triphosphate hydrolases"/>
    <property type="match status" value="1"/>
</dbReference>
<dbReference type="PRINTS" id="PR00300">
    <property type="entry name" value="CLPPROTEASEA"/>
</dbReference>
<dbReference type="InterPro" id="IPR012763">
    <property type="entry name" value="DNA_pol_III_sug/sutau_N"/>
</dbReference>